<evidence type="ECO:0000313" key="2">
    <source>
        <dbReference type="Proteomes" id="UP001148629"/>
    </source>
</evidence>
<name>A0ACC1SSV4_9HYPO</name>
<keyword evidence="2" id="KW-1185">Reference proteome</keyword>
<dbReference type="EMBL" id="JANRMS010000137">
    <property type="protein sequence ID" value="KAJ3545798.1"/>
    <property type="molecule type" value="Genomic_DNA"/>
</dbReference>
<dbReference type="Proteomes" id="UP001148629">
    <property type="component" value="Unassembled WGS sequence"/>
</dbReference>
<comment type="caution">
    <text evidence="1">The sequence shown here is derived from an EMBL/GenBank/DDBJ whole genome shotgun (WGS) entry which is preliminary data.</text>
</comment>
<sequence>MRSSKAAWAVQSEQFSLLTLIHALAFDAWNGGIMANITINNTTLANLLVIAPVNPSVTFNNVAGGAPVPVNIAAGGSIQGNYTFASVTLSSNPARIWTPQAAFAVANPNVFWFEMDDGQFVGKEMAPGPHEGQFHEIGRVRFV</sequence>
<reference evidence="1" key="1">
    <citation type="submission" date="2022-08" db="EMBL/GenBank/DDBJ databases">
        <title>Genome Sequence of Fusarium decemcellulare.</title>
        <authorList>
            <person name="Buettner E."/>
        </authorList>
    </citation>
    <scope>NUCLEOTIDE SEQUENCE</scope>
    <source>
        <strain evidence="1">Babe19</strain>
    </source>
</reference>
<gene>
    <name evidence="1" type="ORF">NM208_g2339</name>
</gene>
<organism evidence="1 2">
    <name type="scientific">Fusarium decemcellulare</name>
    <dbReference type="NCBI Taxonomy" id="57161"/>
    <lineage>
        <taxon>Eukaryota</taxon>
        <taxon>Fungi</taxon>
        <taxon>Dikarya</taxon>
        <taxon>Ascomycota</taxon>
        <taxon>Pezizomycotina</taxon>
        <taxon>Sordariomycetes</taxon>
        <taxon>Hypocreomycetidae</taxon>
        <taxon>Hypocreales</taxon>
        <taxon>Nectriaceae</taxon>
        <taxon>Fusarium</taxon>
        <taxon>Fusarium decemcellulare species complex</taxon>
    </lineage>
</organism>
<proteinExistence type="predicted"/>
<evidence type="ECO:0000313" key="1">
    <source>
        <dbReference type="EMBL" id="KAJ3545798.1"/>
    </source>
</evidence>
<accession>A0ACC1SSV4</accession>
<protein>
    <submittedName>
        <fullName evidence="1">Uncharacterized protein</fullName>
    </submittedName>
</protein>